<keyword evidence="3" id="KW-1185">Reference proteome</keyword>
<name>A3VBN3_9RHOB</name>
<reference evidence="2 3" key="1">
    <citation type="journal article" date="2010" name="J. Bacteriol.">
        <title>Genome sequences of Pelagibaca bermudensis HTCC2601T and Maritimibacter alkaliphilus HTCC2654T, the type strains of two marine Roseobacter genera.</title>
        <authorList>
            <person name="Thrash J.C."/>
            <person name="Cho J.C."/>
            <person name="Ferriera S."/>
            <person name="Johnson J."/>
            <person name="Vergin K.L."/>
            <person name="Giovannoni S.J."/>
        </authorList>
    </citation>
    <scope>NUCLEOTIDE SEQUENCE [LARGE SCALE GENOMIC DNA]</scope>
    <source>
        <strain evidence="2 3">HTCC2654</strain>
    </source>
</reference>
<dbReference type="AlphaFoldDB" id="A3VBN3"/>
<dbReference type="HOGENOM" id="CLU_2974141_0_0_5"/>
<organism evidence="2 3">
    <name type="scientific">Maritimibacter alkaliphilus HTCC2654</name>
    <dbReference type="NCBI Taxonomy" id="314271"/>
    <lineage>
        <taxon>Bacteria</taxon>
        <taxon>Pseudomonadati</taxon>
        <taxon>Pseudomonadota</taxon>
        <taxon>Alphaproteobacteria</taxon>
        <taxon>Rhodobacterales</taxon>
        <taxon>Roseobacteraceae</taxon>
        <taxon>Maritimibacter</taxon>
    </lineage>
</organism>
<sequence length="58" mass="6537">MAATAQNQKDEKVVRFPKPFKGIANRDRKKRLPELSSTDIEDFFSNADSKGTIKRLAA</sequence>
<accession>A3VBN3</accession>
<proteinExistence type="predicted"/>
<gene>
    <name evidence="2" type="ORF">RB2654_16891</name>
</gene>
<dbReference type="STRING" id="314271.RB2654_16891"/>
<dbReference type="EMBL" id="AAMT01000002">
    <property type="protein sequence ID" value="EAQ14366.1"/>
    <property type="molecule type" value="Genomic_DNA"/>
</dbReference>
<comment type="caution">
    <text evidence="2">The sequence shown here is derived from an EMBL/GenBank/DDBJ whole genome shotgun (WGS) entry which is preliminary data.</text>
</comment>
<dbReference type="RefSeq" id="WP_008333741.1">
    <property type="nucleotide sequence ID" value="NZ_CH902578.1"/>
</dbReference>
<evidence type="ECO:0000313" key="3">
    <source>
        <dbReference type="Proteomes" id="UP000002931"/>
    </source>
</evidence>
<protein>
    <submittedName>
        <fullName evidence="2">Uncharacterized protein</fullName>
    </submittedName>
</protein>
<evidence type="ECO:0000256" key="1">
    <source>
        <dbReference type="SAM" id="MobiDB-lite"/>
    </source>
</evidence>
<feature type="region of interest" description="Disordered" evidence="1">
    <location>
        <begin position="1"/>
        <end position="32"/>
    </location>
</feature>
<evidence type="ECO:0000313" key="2">
    <source>
        <dbReference type="EMBL" id="EAQ14366.1"/>
    </source>
</evidence>
<dbReference type="Proteomes" id="UP000002931">
    <property type="component" value="Unassembled WGS sequence"/>
</dbReference>